<dbReference type="PANTHER" id="PTHR43214">
    <property type="entry name" value="TWO-COMPONENT RESPONSE REGULATOR"/>
    <property type="match status" value="1"/>
</dbReference>
<dbReference type="InterPro" id="IPR058245">
    <property type="entry name" value="NreC/VraR/RcsB-like_REC"/>
</dbReference>
<dbReference type="CDD" id="cd17535">
    <property type="entry name" value="REC_NarL-like"/>
    <property type="match status" value="1"/>
</dbReference>
<feature type="domain" description="HTH luxR-type" evidence="4">
    <location>
        <begin position="145"/>
        <end position="210"/>
    </location>
</feature>
<dbReference type="Proteomes" id="UP001552427">
    <property type="component" value="Unassembled WGS sequence"/>
</dbReference>
<accession>A0ABV3GVH3</accession>
<evidence type="ECO:0000256" key="2">
    <source>
        <dbReference type="ARBA" id="ARBA00023125"/>
    </source>
</evidence>
<dbReference type="Gene3D" id="3.40.50.2300">
    <property type="match status" value="1"/>
</dbReference>
<dbReference type="InterPro" id="IPR011006">
    <property type="entry name" value="CheY-like_superfamily"/>
</dbReference>
<evidence type="ECO:0000259" key="5">
    <source>
        <dbReference type="PROSITE" id="PS50110"/>
    </source>
</evidence>
<dbReference type="PANTHER" id="PTHR43214:SF43">
    <property type="entry name" value="TWO-COMPONENT RESPONSE REGULATOR"/>
    <property type="match status" value="1"/>
</dbReference>
<dbReference type="CDD" id="cd06170">
    <property type="entry name" value="LuxR_C_like"/>
    <property type="match status" value="1"/>
</dbReference>
<dbReference type="EMBL" id="JBFARM010000001">
    <property type="protein sequence ID" value="MEV4283945.1"/>
    <property type="molecule type" value="Genomic_DNA"/>
</dbReference>
<dbReference type="SMART" id="SM00448">
    <property type="entry name" value="REC"/>
    <property type="match status" value="1"/>
</dbReference>
<gene>
    <name evidence="6" type="ORF">AB0K40_00410</name>
</gene>
<evidence type="ECO:0000313" key="7">
    <source>
        <dbReference type="Proteomes" id="UP001552427"/>
    </source>
</evidence>
<dbReference type="RefSeq" id="WP_364443939.1">
    <property type="nucleotide sequence ID" value="NZ_JBFARM010000001.1"/>
</dbReference>
<dbReference type="PRINTS" id="PR00038">
    <property type="entry name" value="HTHLUXR"/>
</dbReference>
<evidence type="ECO:0000259" key="4">
    <source>
        <dbReference type="PROSITE" id="PS50043"/>
    </source>
</evidence>
<keyword evidence="1 3" id="KW-0597">Phosphoprotein</keyword>
<sequence length="218" mass="23452">MSVRVLIVDDHEVVRQGLRFVLDQEDGIEVVGEAGDGEAALRAVRALRPDVMLLDLVMPGMDGLRALEALREAGDGPAPAVIVLTSFQEEDRVVEAVRLGALSYLSKTSAVDRVVEAVRAAARGGSVLEPGIAALLVRQVRRAERPRPLDTLTPRERDVLAALARGRSNAEIARDLRMGRETVKSHVSSILAKLGVSDRTQAAIYALQQGLVPLDEAL</sequence>
<dbReference type="Pfam" id="PF00072">
    <property type="entry name" value="Response_reg"/>
    <property type="match status" value="1"/>
</dbReference>
<evidence type="ECO:0000313" key="6">
    <source>
        <dbReference type="EMBL" id="MEV4283945.1"/>
    </source>
</evidence>
<name>A0ABV3GVH3_9ACTN</name>
<keyword evidence="7" id="KW-1185">Reference proteome</keyword>
<comment type="caution">
    <text evidence="6">The sequence shown here is derived from an EMBL/GenBank/DDBJ whole genome shotgun (WGS) entry which is preliminary data.</text>
</comment>
<organism evidence="6 7">
    <name type="scientific">Nonomuraea bangladeshensis</name>
    <dbReference type="NCBI Taxonomy" id="404385"/>
    <lineage>
        <taxon>Bacteria</taxon>
        <taxon>Bacillati</taxon>
        <taxon>Actinomycetota</taxon>
        <taxon>Actinomycetes</taxon>
        <taxon>Streptosporangiales</taxon>
        <taxon>Streptosporangiaceae</taxon>
        <taxon>Nonomuraea</taxon>
    </lineage>
</organism>
<dbReference type="Pfam" id="PF00196">
    <property type="entry name" value="GerE"/>
    <property type="match status" value="1"/>
</dbReference>
<feature type="modified residue" description="4-aspartylphosphate" evidence="3">
    <location>
        <position position="55"/>
    </location>
</feature>
<dbReference type="PROSITE" id="PS50043">
    <property type="entry name" value="HTH_LUXR_2"/>
    <property type="match status" value="1"/>
</dbReference>
<dbReference type="SUPFAM" id="SSF52172">
    <property type="entry name" value="CheY-like"/>
    <property type="match status" value="1"/>
</dbReference>
<evidence type="ECO:0000256" key="1">
    <source>
        <dbReference type="ARBA" id="ARBA00022553"/>
    </source>
</evidence>
<dbReference type="SMART" id="SM00421">
    <property type="entry name" value="HTH_LUXR"/>
    <property type="match status" value="1"/>
</dbReference>
<dbReference type="PROSITE" id="PS50110">
    <property type="entry name" value="RESPONSE_REGULATORY"/>
    <property type="match status" value="1"/>
</dbReference>
<protein>
    <submittedName>
        <fullName evidence="6">Response regulator transcription factor</fullName>
    </submittedName>
</protein>
<dbReference type="InterPro" id="IPR001789">
    <property type="entry name" value="Sig_transdc_resp-reg_receiver"/>
</dbReference>
<evidence type="ECO:0000256" key="3">
    <source>
        <dbReference type="PROSITE-ProRule" id="PRU00169"/>
    </source>
</evidence>
<proteinExistence type="predicted"/>
<dbReference type="PROSITE" id="PS00622">
    <property type="entry name" value="HTH_LUXR_1"/>
    <property type="match status" value="1"/>
</dbReference>
<dbReference type="InterPro" id="IPR000792">
    <property type="entry name" value="Tscrpt_reg_LuxR_C"/>
</dbReference>
<feature type="domain" description="Response regulatory" evidence="5">
    <location>
        <begin position="4"/>
        <end position="122"/>
    </location>
</feature>
<reference evidence="6 7" key="1">
    <citation type="submission" date="2024-06" db="EMBL/GenBank/DDBJ databases">
        <title>The Natural Products Discovery Center: Release of the First 8490 Sequenced Strains for Exploring Actinobacteria Biosynthetic Diversity.</title>
        <authorList>
            <person name="Kalkreuter E."/>
            <person name="Kautsar S.A."/>
            <person name="Yang D."/>
            <person name="Bader C.D."/>
            <person name="Teijaro C.N."/>
            <person name="Fluegel L."/>
            <person name="Davis C.M."/>
            <person name="Simpson J.R."/>
            <person name="Lauterbach L."/>
            <person name="Steele A.D."/>
            <person name="Gui C."/>
            <person name="Meng S."/>
            <person name="Li G."/>
            <person name="Viehrig K."/>
            <person name="Ye F."/>
            <person name="Su P."/>
            <person name="Kiefer A.F."/>
            <person name="Nichols A."/>
            <person name="Cepeda A.J."/>
            <person name="Yan W."/>
            <person name="Fan B."/>
            <person name="Jiang Y."/>
            <person name="Adhikari A."/>
            <person name="Zheng C.-J."/>
            <person name="Schuster L."/>
            <person name="Cowan T.M."/>
            <person name="Smanski M.J."/>
            <person name="Chevrette M.G."/>
            <person name="De Carvalho L.P.S."/>
            <person name="Shen B."/>
        </authorList>
    </citation>
    <scope>NUCLEOTIDE SEQUENCE [LARGE SCALE GENOMIC DNA]</scope>
    <source>
        <strain evidence="6 7">NPDC049574</strain>
    </source>
</reference>
<keyword evidence="2" id="KW-0238">DNA-binding</keyword>
<dbReference type="InterPro" id="IPR039420">
    <property type="entry name" value="WalR-like"/>
</dbReference>